<dbReference type="PROSITE" id="PS00698">
    <property type="entry name" value="GH9_3"/>
    <property type="match status" value="1"/>
</dbReference>
<feature type="disulfide bond" evidence="13">
    <location>
        <begin position="530"/>
        <end position="539"/>
    </location>
</feature>
<evidence type="ECO:0000259" key="17">
    <source>
        <dbReference type="PROSITE" id="PS50026"/>
    </source>
</evidence>
<keyword evidence="9" id="KW-0325">Glycoprotein</keyword>
<dbReference type="OrthoDB" id="10257085at2759"/>
<dbReference type="SMART" id="SM00181">
    <property type="entry name" value="EGF"/>
    <property type="match status" value="3"/>
</dbReference>
<dbReference type="EMBL" id="CAJPWZ010002707">
    <property type="protein sequence ID" value="CAG2243608.1"/>
    <property type="molecule type" value="Genomic_DNA"/>
</dbReference>
<evidence type="ECO:0000256" key="6">
    <source>
        <dbReference type="ARBA" id="ARBA00022801"/>
    </source>
</evidence>
<dbReference type="InterPro" id="IPR008928">
    <property type="entry name" value="6-hairpin_glycosidase_sf"/>
</dbReference>
<evidence type="ECO:0000256" key="14">
    <source>
        <dbReference type="PROSITE-ProRule" id="PRU10060"/>
    </source>
</evidence>
<dbReference type="PANTHER" id="PTHR22298">
    <property type="entry name" value="ENDO-1,4-BETA-GLUCANASE"/>
    <property type="match status" value="1"/>
</dbReference>
<dbReference type="InterPro" id="IPR049883">
    <property type="entry name" value="NOTCH1_EGF-like"/>
</dbReference>
<dbReference type="Gene3D" id="1.50.10.10">
    <property type="match status" value="2"/>
</dbReference>
<evidence type="ECO:0000313" key="19">
    <source>
        <dbReference type="Proteomes" id="UP000683360"/>
    </source>
</evidence>
<comment type="caution">
    <text evidence="13">Lacks conserved residue(s) required for the propagation of feature annotation.</text>
</comment>
<comment type="catalytic activity">
    <reaction evidence="1 15">
        <text>Endohydrolysis of (1-&gt;4)-beta-D-glucosidic linkages in cellulose, lichenin and cereal beta-D-glucans.</text>
        <dbReference type="EC" id="3.2.1.4"/>
    </reaction>
</comment>
<keyword evidence="6 14" id="KW-0378">Hydrolase</keyword>
<reference evidence="18" key="1">
    <citation type="submission" date="2021-03" db="EMBL/GenBank/DDBJ databases">
        <authorList>
            <person name="Bekaert M."/>
        </authorList>
    </citation>
    <scope>NUCLEOTIDE SEQUENCE</scope>
</reference>
<evidence type="ECO:0000256" key="13">
    <source>
        <dbReference type="PROSITE-ProRule" id="PRU00076"/>
    </source>
</evidence>
<keyword evidence="10 14" id="KW-0119">Carbohydrate metabolism</keyword>
<dbReference type="InterPro" id="IPR009030">
    <property type="entry name" value="Growth_fac_rcpt_cys_sf"/>
</dbReference>
<feature type="disulfide bond" evidence="13">
    <location>
        <begin position="569"/>
        <end position="578"/>
    </location>
</feature>
<dbReference type="Pfam" id="PF00008">
    <property type="entry name" value="EGF"/>
    <property type="match status" value="1"/>
</dbReference>
<keyword evidence="11 14" id="KW-0326">Glycosidase</keyword>
<dbReference type="AlphaFoldDB" id="A0A8S3UCR2"/>
<dbReference type="InterPro" id="IPR000152">
    <property type="entry name" value="EGF-type_Asp/Asn_hydroxyl_site"/>
</dbReference>
<dbReference type="EC" id="3.2.1.4" evidence="15"/>
<dbReference type="PROSITE" id="PS50026">
    <property type="entry name" value="EGF_3"/>
    <property type="match status" value="3"/>
</dbReference>
<proteinExistence type="inferred from homology"/>
<dbReference type="PROSITE" id="PS00010">
    <property type="entry name" value="ASX_HYDROXYL"/>
    <property type="match status" value="3"/>
</dbReference>
<evidence type="ECO:0000313" key="18">
    <source>
        <dbReference type="EMBL" id="CAG2243608.1"/>
    </source>
</evidence>
<protein>
    <recommendedName>
        <fullName evidence="15">Endoglucanase</fullName>
        <ecNumber evidence="15">3.2.1.4</ecNumber>
    </recommendedName>
</protein>
<feature type="compositionally biased region" description="Basic residues" evidence="16">
    <location>
        <begin position="630"/>
        <end position="651"/>
    </location>
</feature>
<evidence type="ECO:0000256" key="5">
    <source>
        <dbReference type="ARBA" id="ARBA00022737"/>
    </source>
</evidence>
<keyword evidence="19" id="KW-1185">Reference proteome</keyword>
<dbReference type="Pfam" id="PF00759">
    <property type="entry name" value="Glyco_hydro_9"/>
    <property type="match status" value="2"/>
</dbReference>
<dbReference type="Proteomes" id="UP000683360">
    <property type="component" value="Unassembled WGS sequence"/>
</dbReference>
<dbReference type="PROSITE" id="PS01186">
    <property type="entry name" value="EGF_2"/>
    <property type="match status" value="3"/>
</dbReference>
<keyword evidence="12 14" id="KW-0624">Polysaccharide degradation</keyword>
<evidence type="ECO:0000256" key="8">
    <source>
        <dbReference type="ARBA" id="ARBA00023157"/>
    </source>
</evidence>
<name>A0A8S3UCR2_MYTED</name>
<feature type="active site" evidence="14">
    <location>
        <position position="442"/>
    </location>
</feature>
<feature type="domain" description="EGF-like" evidence="17">
    <location>
        <begin position="504"/>
        <end position="540"/>
    </location>
</feature>
<dbReference type="PROSITE" id="PS01187">
    <property type="entry name" value="EGF_CA"/>
    <property type="match status" value="1"/>
</dbReference>
<dbReference type="FunFam" id="2.10.25.10:FF:000123">
    <property type="entry name" value="Crumbs homolog 1 (Drosophila)"/>
    <property type="match status" value="1"/>
</dbReference>
<dbReference type="PROSITE" id="PS00022">
    <property type="entry name" value="EGF_1"/>
    <property type="match status" value="3"/>
</dbReference>
<feature type="domain" description="EGF-like" evidence="17">
    <location>
        <begin position="581"/>
        <end position="618"/>
    </location>
</feature>
<evidence type="ECO:0000256" key="16">
    <source>
        <dbReference type="SAM" id="MobiDB-lite"/>
    </source>
</evidence>
<keyword evidence="7 15" id="KW-0136">Cellulose degradation</keyword>
<dbReference type="InterPro" id="IPR012341">
    <property type="entry name" value="6hp_glycosidase-like_sf"/>
</dbReference>
<dbReference type="SUPFAM" id="SSF48208">
    <property type="entry name" value="Six-hairpin glycosidases"/>
    <property type="match status" value="1"/>
</dbReference>
<dbReference type="GO" id="GO:0008810">
    <property type="term" value="F:cellulase activity"/>
    <property type="evidence" value="ECO:0007669"/>
    <property type="project" value="UniProtKB-EC"/>
</dbReference>
<feature type="active site" evidence="14">
    <location>
        <position position="451"/>
    </location>
</feature>
<feature type="domain" description="EGF-like" evidence="17">
    <location>
        <begin position="542"/>
        <end position="579"/>
    </location>
</feature>
<evidence type="ECO:0000256" key="9">
    <source>
        <dbReference type="ARBA" id="ARBA00023180"/>
    </source>
</evidence>
<evidence type="ECO:0000256" key="12">
    <source>
        <dbReference type="ARBA" id="ARBA00023326"/>
    </source>
</evidence>
<accession>A0A8S3UCR2</accession>
<evidence type="ECO:0000256" key="15">
    <source>
        <dbReference type="RuleBase" id="RU361166"/>
    </source>
</evidence>
<dbReference type="InterPro" id="IPR000742">
    <property type="entry name" value="EGF"/>
</dbReference>
<evidence type="ECO:0000256" key="2">
    <source>
        <dbReference type="ARBA" id="ARBA00007072"/>
    </source>
</evidence>
<dbReference type="InterPro" id="IPR001881">
    <property type="entry name" value="EGF-like_Ca-bd_dom"/>
</dbReference>
<dbReference type="InterPro" id="IPR033126">
    <property type="entry name" value="Glyco_hydro_9_Asp/Glu_AS"/>
</dbReference>
<feature type="disulfide bond" evidence="13">
    <location>
        <begin position="608"/>
        <end position="617"/>
    </location>
</feature>
<keyword evidence="3 13" id="KW-0245">EGF-like domain</keyword>
<evidence type="ECO:0000256" key="11">
    <source>
        <dbReference type="ARBA" id="ARBA00023295"/>
    </source>
</evidence>
<dbReference type="GO" id="GO:0030245">
    <property type="term" value="P:cellulose catabolic process"/>
    <property type="evidence" value="ECO:0007669"/>
    <property type="project" value="UniProtKB-KW"/>
</dbReference>
<dbReference type="Gene3D" id="2.10.25.10">
    <property type="entry name" value="Laminin"/>
    <property type="match status" value="3"/>
</dbReference>
<evidence type="ECO:0000256" key="3">
    <source>
        <dbReference type="ARBA" id="ARBA00022536"/>
    </source>
</evidence>
<keyword evidence="8 13" id="KW-1015">Disulfide bond</keyword>
<organism evidence="18 19">
    <name type="scientific">Mytilus edulis</name>
    <name type="common">Blue mussel</name>
    <dbReference type="NCBI Taxonomy" id="6550"/>
    <lineage>
        <taxon>Eukaryota</taxon>
        <taxon>Metazoa</taxon>
        <taxon>Spiralia</taxon>
        <taxon>Lophotrochozoa</taxon>
        <taxon>Mollusca</taxon>
        <taxon>Bivalvia</taxon>
        <taxon>Autobranchia</taxon>
        <taxon>Pteriomorphia</taxon>
        <taxon>Mytilida</taxon>
        <taxon>Mytiloidea</taxon>
        <taxon>Mytilidae</taxon>
        <taxon>Mytilinae</taxon>
        <taxon>Mytilus</taxon>
    </lineage>
</organism>
<gene>
    <name evidence="18" type="ORF">MEDL_55729</name>
</gene>
<keyword evidence="4" id="KW-0732">Signal</keyword>
<dbReference type="Pfam" id="PF07645">
    <property type="entry name" value="EGF_CA"/>
    <property type="match status" value="2"/>
</dbReference>
<dbReference type="InterPro" id="IPR018097">
    <property type="entry name" value="EGF_Ca-bd_CS"/>
</dbReference>
<dbReference type="FunFam" id="2.10.25.10:FF:000125">
    <property type="entry name" value="Neurogenic locus notch protein-like"/>
    <property type="match status" value="1"/>
</dbReference>
<evidence type="ECO:0000256" key="10">
    <source>
        <dbReference type="ARBA" id="ARBA00023277"/>
    </source>
</evidence>
<feature type="region of interest" description="Disordered" evidence="16">
    <location>
        <begin position="626"/>
        <end position="651"/>
    </location>
</feature>
<dbReference type="InterPro" id="IPR001701">
    <property type="entry name" value="Glyco_hydro_9"/>
</dbReference>
<comment type="caution">
    <text evidence="18">The sequence shown here is derived from an EMBL/GenBank/DDBJ whole genome shotgun (WGS) entry which is preliminary data.</text>
</comment>
<dbReference type="CDD" id="cd00054">
    <property type="entry name" value="EGF_CA"/>
    <property type="match status" value="3"/>
</dbReference>
<evidence type="ECO:0000256" key="4">
    <source>
        <dbReference type="ARBA" id="ARBA00022729"/>
    </source>
</evidence>
<sequence>MLVMEDSMGHFIFNLTEDLVGWKIQIDFSKAVTGLTSPIGLEYVKDSSNETVHYLVNKDHTGIQTTNPQFDVMVQGITKDANVPSAQAYLQNMGHDNFKPPIPSNTDGTKYNYDEVLMKSIMFYLAQRSGKLPANNPIPWREDSALNDRGQNGEDLTGGWYDAGDHVKFGLPQASAVTLLTWGLLQYKDAYNASGQLDEMYDCIRWSLEWLLKCHTGKNELYIQVGDGNLDHSFWGRPEDMTMDRPSFKVTSDKPGSDVAGEYAAAMAVASIVFKDKDPAFSIKLLNHSKEIYTFGKTYPGLFRDSVKGAGYGTSDYKDEMAVGAGMLYLATNNSQYLTDAESFHQHGNQWGQSWENKYTASMVGFTIPDHQKDVYKQDIETTFGNWLPGATGPSAVPYTPKGLAYRTKWGSLRHADMKYPNPHILYGALVGGPGQNDEYDDVRTDYVRNEVALDYNAGFKAQWQQLLREPLKAREEQKTPEIMLYILIVILSVSLFQAQATSEISECMNSPCQNGGTCTDMVNGFTCACYDGYTGKLCDIDIDECTTNMPCMNEGICSNTFGGFQCSCQVGYTGNLCGTDIDECTTNMPCMNEGICSNTLGGFQCSCQVGYTGNLCGTEQCKESDNKSGRKKAKGRKRSRYQRRQLKYNN</sequence>
<dbReference type="SUPFAM" id="SSF57184">
    <property type="entry name" value="Growth factor receptor domain"/>
    <property type="match status" value="1"/>
</dbReference>
<dbReference type="FunFam" id="2.10.25.10:FF:000031">
    <property type="entry name" value="neurogenic locus notch homolog protein 3"/>
    <property type="match status" value="1"/>
</dbReference>
<dbReference type="GO" id="GO:0005509">
    <property type="term" value="F:calcium ion binding"/>
    <property type="evidence" value="ECO:0007669"/>
    <property type="project" value="InterPro"/>
</dbReference>
<comment type="similarity">
    <text evidence="2 14 15">Belongs to the glycosyl hydrolase 9 (cellulase E) family.</text>
</comment>
<evidence type="ECO:0000256" key="7">
    <source>
        <dbReference type="ARBA" id="ARBA00023001"/>
    </source>
</evidence>
<evidence type="ECO:0000256" key="1">
    <source>
        <dbReference type="ARBA" id="ARBA00000966"/>
    </source>
</evidence>
<keyword evidence="5" id="KW-0677">Repeat</keyword>
<dbReference type="SMART" id="SM00179">
    <property type="entry name" value="EGF_CA"/>
    <property type="match status" value="3"/>
</dbReference>